<protein>
    <submittedName>
        <fullName evidence="1">Uncharacterized protein</fullName>
    </submittedName>
</protein>
<evidence type="ECO:0000313" key="1">
    <source>
        <dbReference type="EMBL" id="KAI4318398.1"/>
    </source>
</evidence>
<dbReference type="Proteomes" id="UP001057402">
    <property type="component" value="Chromosome 10"/>
</dbReference>
<reference evidence="2" key="1">
    <citation type="journal article" date="2023" name="Front. Plant Sci.">
        <title>Chromosomal-level genome assembly of Melastoma candidum provides insights into trichome evolution.</title>
        <authorList>
            <person name="Zhong Y."/>
            <person name="Wu W."/>
            <person name="Sun C."/>
            <person name="Zou P."/>
            <person name="Liu Y."/>
            <person name="Dai S."/>
            <person name="Zhou R."/>
        </authorList>
    </citation>
    <scope>NUCLEOTIDE SEQUENCE [LARGE SCALE GENOMIC DNA]</scope>
</reference>
<evidence type="ECO:0000313" key="2">
    <source>
        <dbReference type="Proteomes" id="UP001057402"/>
    </source>
</evidence>
<keyword evidence="2" id="KW-1185">Reference proteome</keyword>
<dbReference type="EMBL" id="CM042889">
    <property type="protein sequence ID" value="KAI4318398.1"/>
    <property type="molecule type" value="Genomic_DNA"/>
</dbReference>
<sequence length="151" mass="17293">MRSIMCMSKPMDFMRTRRSKKQDEGQVGKRDDGASMILADDHFEDQLVPMSSSAEKVLGVEFSILPDHKEYQKVLVQPRSSAKSRECDPYQPTVFTKETMDDIHKMSGMPLDFKEPPDIPRQFKSEYLGSPPVERLFASVSALKIVESLYR</sequence>
<accession>A0ACB9M336</accession>
<name>A0ACB9M336_9MYRT</name>
<proteinExistence type="predicted"/>
<organism evidence="1 2">
    <name type="scientific">Melastoma candidum</name>
    <dbReference type="NCBI Taxonomy" id="119954"/>
    <lineage>
        <taxon>Eukaryota</taxon>
        <taxon>Viridiplantae</taxon>
        <taxon>Streptophyta</taxon>
        <taxon>Embryophyta</taxon>
        <taxon>Tracheophyta</taxon>
        <taxon>Spermatophyta</taxon>
        <taxon>Magnoliopsida</taxon>
        <taxon>eudicotyledons</taxon>
        <taxon>Gunneridae</taxon>
        <taxon>Pentapetalae</taxon>
        <taxon>rosids</taxon>
        <taxon>malvids</taxon>
        <taxon>Myrtales</taxon>
        <taxon>Melastomataceae</taxon>
        <taxon>Melastomatoideae</taxon>
        <taxon>Melastomateae</taxon>
        <taxon>Melastoma</taxon>
    </lineage>
</organism>
<comment type="caution">
    <text evidence="1">The sequence shown here is derived from an EMBL/GenBank/DDBJ whole genome shotgun (WGS) entry which is preliminary data.</text>
</comment>
<gene>
    <name evidence="1" type="ORF">MLD38_032107</name>
</gene>